<keyword evidence="1" id="KW-0732">Signal</keyword>
<evidence type="ECO:0000313" key="2">
    <source>
        <dbReference type="EMBL" id="OGY52533.1"/>
    </source>
</evidence>
<protein>
    <recommendedName>
        <fullName evidence="4">Bacterial Ig-like domain-containing protein</fullName>
    </recommendedName>
</protein>
<accession>A0A1G1YJM3</accession>
<dbReference type="AlphaFoldDB" id="A0A1G1YJM3"/>
<feature type="signal peptide" evidence="1">
    <location>
        <begin position="1"/>
        <end position="25"/>
    </location>
</feature>
<comment type="caution">
    <text evidence="2">The sequence shown here is derived from an EMBL/GenBank/DDBJ whole genome shotgun (WGS) entry which is preliminary data.</text>
</comment>
<feature type="chain" id="PRO_5009581566" description="Bacterial Ig-like domain-containing protein" evidence="1">
    <location>
        <begin position="26"/>
        <end position="532"/>
    </location>
</feature>
<sequence length="532" mass="54034">MKKILYLLVLLTSTLGLSLPVAGFAATVTFSANTTLALPSGNNVVVQSGSVVESLVVNADSTITLTFGSDTDITIRSNDVYKFSENVGTQTCVGGSYNQVRITNTSGSATVTLITDLACSADAGGGGTPASGGGGGGGGGTPAVAPTNTSVSISAGAAQTESTAVTLTLGATNASLMLLANTPDFSDAGSWVTYASSSAWTLSTGTGTKTVYAKFRSSAGAESTAVSDTIELVTPVEPNSGSVNAGAGGTVALSDGKASASLPAGAISGDGTLTITPKSDYGTPPSGAKLVGSKAYDFGLSVADQAVSTFNKAVTLTFTYADGDVAGISESTLAVYYWDAATSQWMKLGGTVNAADNTITVDTTHFTLFGVFGEASNAGSLVKLACPAGADISDPCKAVYYLGNDGKRYVFPHSKIYTTWYADFSSVTTVSAETLASYQLGGNVTYRPGIRMVKIQTDPKVYAVAPNGVLRWVKTEAAAVEIYGASWNTMVDDLSAAFFTDYTVGADLESSADYDKAASTNASPNINTDKGL</sequence>
<evidence type="ECO:0008006" key="4">
    <source>
        <dbReference type="Google" id="ProtNLM"/>
    </source>
</evidence>
<dbReference type="STRING" id="1797542.A3J59_04315"/>
<proteinExistence type="predicted"/>
<reference evidence="2 3" key="1">
    <citation type="journal article" date="2016" name="Nat. Commun.">
        <title>Thousands of microbial genomes shed light on interconnected biogeochemical processes in an aquifer system.</title>
        <authorList>
            <person name="Anantharaman K."/>
            <person name="Brown C.T."/>
            <person name="Hug L.A."/>
            <person name="Sharon I."/>
            <person name="Castelle C.J."/>
            <person name="Probst A.J."/>
            <person name="Thomas B.C."/>
            <person name="Singh A."/>
            <person name="Wilkins M.J."/>
            <person name="Karaoz U."/>
            <person name="Brodie E.L."/>
            <person name="Williams K.H."/>
            <person name="Hubbard S.S."/>
            <person name="Banfield J.F."/>
        </authorList>
    </citation>
    <scope>NUCLEOTIDE SEQUENCE [LARGE SCALE GENOMIC DNA]</scope>
</reference>
<evidence type="ECO:0000313" key="3">
    <source>
        <dbReference type="Proteomes" id="UP000177310"/>
    </source>
</evidence>
<gene>
    <name evidence="2" type="ORF">A3J59_04315</name>
</gene>
<evidence type="ECO:0000256" key="1">
    <source>
        <dbReference type="SAM" id="SignalP"/>
    </source>
</evidence>
<name>A0A1G1YJM3_9BACT</name>
<dbReference type="Proteomes" id="UP000177310">
    <property type="component" value="Unassembled WGS sequence"/>
</dbReference>
<dbReference type="EMBL" id="MHIL01000001">
    <property type="protein sequence ID" value="OGY52533.1"/>
    <property type="molecule type" value="Genomic_DNA"/>
</dbReference>
<organism evidence="2 3">
    <name type="scientific">Candidatus Buchananbacteria bacterium RIFCSPHIGHO2_02_FULL_56_16</name>
    <dbReference type="NCBI Taxonomy" id="1797542"/>
    <lineage>
        <taxon>Bacteria</taxon>
        <taxon>Candidatus Buchananiibacteriota</taxon>
    </lineage>
</organism>